<evidence type="ECO:0000256" key="1">
    <source>
        <dbReference type="SAM" id="MobiDB-lite"/>
    </source>
</evidence>
<feature type="region of interest" description="Disordered" evidence="1">
    <location>
        <begin position="613"/>
        <end position="755"/>
    </location>
</feature>
<protein>
    <recommendedName>
        <fullName evidence="4">DNA replication regulator Sld3 C-terminal domain-containing protein</fullName>
    </recommendedName>
</protein>
<keyword evidence="3" id="KW-1185">Reference proteome</keyword>
<feature type="compositionally biased region" description="Acidic residues" evidence="1">
    <location>
        <begin position="639"/>
        <end position="650"/>
    </location>
</feature>
<reference evidence="2" key="1">
    <citation type="submission" date="2020-11" db="EMBL/GenBank/DDBJ databases">
        <authorList>
            <consortium name="DOE Joint Genome Institute"/>
            <person name="Ahrendt S."/>
            <person name="Riley R."/>
            <person name="Andreopoulos W."/>
            <person name="Labutti K."/>
            <person name="Pangilinan J."/>
            <person name="Ruiz-Duenas F.J."/>
            <person name="Barrasa J.M."/>
            <person name="Sanchez-Garcia M."/>
            <person name="Camarero S."/>
            <person name="Miyauchi S."/>
            <person name="Serrano A."/>
            <person name="Linde D."/>
            <person name="Babiker R."/>
            <person name="Drula E."/>
            <person name="Ayuso-Fernandez I."/>
            <person name="Pacheco R."/>
            <person name="Padilla G."/>
            <person name="Ferreira P."/>
            <person name="Barriuso J."/>
            <person name="Kellner H."/>
            <person name="Castanera R."/>
            <person name="Alfaro M."/>
            <person name="Ramirez L."/>
            <person name="Pisabarro A.G."/>
            <person name="Kuo A."/>
            <person name="Tritt A."/>
            <person name="Lipzen A."/>
            <person name="He G."/>
            <person name="Yan M."/>
            <person name="Ng V."/>
            <person name="Cullen D."/>
            <person name="Martin F."/>
            <person name="Rosso M.-N."/>
            <person name="Henrissat B."/>
            <person name="Hibbett D."/>
            <person name="Martinez A.T."/>
            <person name="Grigoriev I.V."/>
        </authorList>
    </citation>
    <scope>NUCLEOTIDE SEQUENCE</scope>
    <source>
        <strain evidence="2">CBS 506.95</strain>
    </source>
</reference>
<feature type="compositionally biased region" description="Low complexity" evidence="1">
    <location>
        <begin position="425"/>
        <end position="445"/>
    </location>
</feature>
<accession>A0A9P6E6Y8</accession>
<feature type="region of interest" description="Disordered" evidence="1">
    <location>
        <begin position="185"/>
        <end position="225"/>
    </location>
</feature>
<name>A0A9P6E6Y8_9AGAR</name>
<organism evidence="2 3">
    <name type="scientific">Crepidotus variabilis</name>
    <dbReference type="NCBI Taxonomy" id="179855"/>
    <lineage>
        <taxon>Eukaryota</taxon>
        <taxon>Fungi</taxon>
        <taxon>Dikarya</taxon>
        <taxon>Basidiomycota</taxon>
        <taxon>Agaricomycotina</taxon>
        <taxon>Agaricomycetes</taxon>
        <taxon>Agaricomycetidae</taxon>
        <taxon>Agaricales</taxon>
        <taxon>Agaricineae</taxon>
        <taxon>Crepidotaceae</taxon>
        <taxon>Crepidotus</taxon>
    </lineage>
</organism>
<feature type="compositionally biased region" description="Low complexity" evidence="1">
    <location>
        <begin position="458"/>
        <end position="479"/>
    </location>
</feature>
<feature type="compositionally biased region" description="Basic and acidic residues" evidence="1">
    <location>
        <begin position="692"/>
        <end position="705"/>
    </location>
</feature>
<feature type="compositionally biased region" description="Acidic residues" evidence="1">
    <location>
        <begin position="706"/>
        <end position="722"/>
    </location>
</feature>
<feature type="region of interest" description="Disordered" evidence="1">
    <location>
        <begin position="380"/>
        <end position="514"/>
    </location>
</feature>
<sequence length="755" mass="82538">MSTAILNSPVYSFDYTRNAPIKWSEVQEKSISTNYPLEHLEHLAAFVGRIYLQFLWLPESLLPLPNLVPTLQRISLPGPSSTSSTPHPLHAFLDPLLNTTSLVSTKYHTELSQILEHGGGAGEMEETMMWYVVEHDKATEASGGAGGENGIWTDEKWRKGYLERMEKREVQIQILLYLLKLSLPGPVPPPSPTKSTRPKPKPKLKRVKGRRGRGRSQPIESDPTPEEYLESFMDKLAVWQLMDDPKDNAVVGQPSGQNANPKGKGKAKVLDERDWTQVFVEDVVEPQFKHLLPNLITLLRSKVFPNTLQPTSDISDGDTDVEDMNVDAPVSGAGLGYQDTTVLVPTGVPLKRALSRMPSTSTSIIDDASSLRSGVGRVRALSRAPSHGPKRALSRVPSQGPAAASTSTALSRVRSLSRAPSMSRTTTNTTNLPSPTHSTISTTSHTRPRATSTVNRTLLRSRSQSQSQSQSHSQSLSLSETLAQEQKEKFDRLVSGGSDMAGTGGTKRKPINREVSMSKSFKRVKSKSVAVEVVVTALKETEKADEEREKEREREKKEREMGVTLVEETPVKQRVLKTLPFTFGVNQAKIPSLNFGVTGIKVDGGRLSIARSGPGLSSLPASSSPVSVPETPPLRSGEDANDEDEDEEWMMDSSPDIRMFNPSSGSSEGVGGVGVGQISLSEEEEDGDDREEWDKVKPVSGKKEDVVEDAPGEECEVNEVEADTTPCKPQTKAKGRAKPKANAKPKAKRPLRRGN</sequence>
<dbReference type="Proteomes" id="UP000807306">
    <property type="component" value="Unassembled WGS sequence"/>
</dbReference>
<comment type="caution">
    <text evidence="2">The sequence shown here is derived from an EMBL/GenBank/DDBJ whole genome shotgun (WGS) entry which is preliminary data.</text>
</comment>
<dbReference type="OrthoDB" id="3003917at2759"/>
<dbReference type="EMBL" id="MU157914">
    <property type="protein sequence ID" value="KAF9523620.1"/>
    <property type="molecule type" value="Genomic_DNA"/>
</dbReference>
<feature type="compositionally biased region" description="Basic residues" evidence="1">
    <location>
        <begin position="731"/>
        <end position="755"/>
    </location>
</feature>
<feature type="compositionally biased region" description="Low complexity" evidence="1">
    <location>
        <begin position="613"/>
        <end position="629"/>
    </location>
</feature>
<feature type="compositionally biased region" description="Basic residues" evidence="1">
    <location>
        <begin position="196"/>
        <end position="214"/>
    </location>
</feature>
<gene>
    <name evidence="2" type="ORF">CPB83DRAFT_910555</name>
</gene>
<dbReference type="Gene3D" id="1.20.58.2130">
    <property type="match status" value="1"/>
</dbReference>
<feature type="compositionally biased region" description="Acidic residues" evidence="1">
    <location>
        <begin position="681"/>
        <end position="691"/>
    </location>
</feature>
<evidence type="ECO:0000313" key="2">
    <source>
        <dbReference type="EMBL" id="KAF9523620.1"/>
    </source>
</evidence>
<evidence type="ECO:0000313" key="3">
    <source>
        <dbReference type="Proteomes" id="UP000807306"/>
    </source>
</evidence>
<proteinExistence type="predicted"/>
<dbReference type="AlphaFoldDB" id="A0A9P6E6Y8"/>
<evidence type="ECO:0008006" key="4">
    <source>
        <dbReference type="Google" id="ProtNLM"/>
    </source>
</evidence>